<evidence type="ECO:0000256" key="6">
    <source>
        <dbReference type="ARBA" id="ARBA00023136"/>
    </source>
</evidence>
<dbReference type="InterPro" id="IPR008271">
    <property type="entry name" value="Ser/Thr_kinase_AS"/>
</dbReference>
<dbReference type="Proteomes" id="UP001634007">
    <property type="component" value="Unassembled WGS sequence"/>
</dbReference>
<dbReference type="PROSITE" id="PS50011">
    <property type="entry name" value="PROTEIN_KINASE_DOM"/>
    <property type="match status" value="1"/>
</dbReference>
<evidence type="ECO:0000256" key="2">
    <source>
        <dbReference type="ARBA" id="ARBA00022527"/>
    </source>
</evidence>
<sequence length="292" mass="33678">MSSFKHDFIKFNKDSPIHSGRVNEPINLRRHGFSVPVISKWNFGTLERILKPTRFSSEQLAVYTRDYATLLSSGAYESVYKGELPNGTLVAVKVLSNAHHNRIEEQFMAKYMEKGSLDGFLFGDKSAINWCKMNEIAVGTVKGIAYLHEECEQRIVHYDIKLGNILLDQNLPRRSWTSSSPSSTTGEMWKPYPITYKCDVYSFGMLLFEIVGRRRNHNPNLSESRPTMSTVMKMLDGDMEIPTPKYPFEYLDPTKPYQLSKNGRKWDSESSTFEDRVFLRLLLQACEANYRK</sequence>
<keyword evidence="5" id="KW-1133">Transmembrane helix</keyword>
<evidence type="ECO:0000256" key="7">
    <source>
        <dbReference type="ARBA" id="ARBA00023180"/>
    </source>
</evidence>
<dbReference type="EMBL" id="JBJKBG010000003">
    <property type="protein sequence ID" value="KAL3745942.1"/>
    <property type="molecule type" value="Genomic_DNA"/>
</dbReference>
<feature type="domain" description="Protein kinase" evidence="8">
    <location>
        <begin position="32"/>
        <end position="292"/>
    </location>
</feature>
<name>A0ABD3L7Z8_EUCGL</name>
<evidence type="ECO:0000256" key="5">
    <source>
        <dbReference type="ARBA" id="ARBA00022989"/>
    </source>
</evidence>
<gene>
    <name evidence="9" type="ORF">ACJRO7_014958</name>
</gene>
<evidence type="ECO:0000259" key="8">
    <source>
        <dbReference type="PROSITE" id="PS50011"/>
    </source>
</evidence>
<comment type="subcellular location">
    <subcellularLocation>
        <location evidence="1">Membrane</location>
        <topology evidence="1">Single-pass type I membrane protein</topology>
    </subcellularLocation>
</comment>
<dbReference type="GO" id="GO:0004674">
    <property type="term" value="F:protein serine/threonine kinase activity"/>
    <property type="evidence" value="ECO:0007669"/>
    <property type="project" value="UniProtKB-KW"/>
</dbReference>
<evidence type="ECO:0000313" key="10">
    <source>
        <dbReference type="Proteomes" id="UP001634007"/>
    </source>
</evidence>
<reference evidence="9 10" key="1">
    <citation type="submission" date="2024-11" db="EMBL/GenBank/DDBJ databases">
        <title>Chromosome-level genome assembly of Eucalyptus globulus Labill. provides insights into its genome evolution.</title>
        <authorList>
            <person name="Li X."/>
        </authorList>
    </citation>
    <scope>NUCLEOTIDE SEQUENCE [LARGE SCALE GENOMIC DNA]</scope>
    <source>
        <strain evidence="9">CL2024</strain>
        <tissue evidence="9">Fresh tender leaves</tissue>
    </source>
</reference>
<dbReference type="AlphaFoldDB" id="A0ABD3L7Z8"/>
<proteinExistence type="predicted"/>
<dbReference type="InterPro" id="IPR000719">
    <property type="entry name" value="Prot_kinase_dom"/>
</dbReference>
<dbReference type="SUPFAM" id="SSF56112">
    <property type="entry name" value="Protein kinase-like (PK-like)"/>
    <property type="match status" value="1"/>
</dbReference>
<evidence type="ECO:0000256" key="3">
    <source>
        <dbReference type="ARBA" id="ARBA00022692"/>
    </source>
</evidence>
<keyword evidence="6" id="KW-0472">Membrane</keyword>
<comment type="caution">
    <text evidence="9">The sequence shown here is derived from an EMBL/GenBank/DDBJ whole genome shotgun (WGS) entry which is preliminary data.</text>
</comment>
<accession>A0ABD3L7Z8</accession>
<keyword evidence="3" id="KW-0812">Transmembrane</keyword>
<evidence type="ECO:0000256" key="1">
    <source>
        <dbReference type="ARBA" id="ARBA00004479"/>
    </source>
</evidence>
<dbReference type="SMART" id="SM00220">
    <property type="entry name" value="S_TKc"/>
    <property type="match status" value="1"/>
</dbReference>
<evidence type="ECO:0000256" key="4">
    <source>
        <dbReference type="ARBA" id="ARBA00022729"/>
    </source>
</evidence>
<keyword evidence="10" id="KW-1185">Reference proteome</keyword>
<dbReference type="PANTHER" id="PTHR27009">
    <property type="entry name" value="RUST RESISTANCE KINASE LR10-RELATED"/>
    <property type="match status" value="1"/>
</dbReference>
<dbReference type="GO" id="GO:0016020">
    <property type="term" value="C:membrane"/>
    <property type="evidence" value="ECO:0007669"/>
    <property type="project" value="UniProtKB-SubCell"/>
</dbReference>
<dbReference type="InterPro" id="IPR045874">
    <property type="entry name" value="LRK10/LRL21-25-like"/>
</dbReference>
<dbReference type="Pfam" id="PF00069">
    <property type="entry name" value="Pkinase"/>
    <property type="match status" value="1"/>
</dbReference>
<keyword evidence="2" id="KW-0808">Transferase</keyword>
<dbReference type="PROSITE" id="PS00108">
    <property type="entry name" value="PROTEIN_KINASE_ST"/>
    <property type="match status" value="1"/>
</dbReference>
<dbReference type="Gene3D" id="1.10.510.10">
    <property type="entry name" value="Transferase(Phosphotransferase) domain 1"/>
    <property type="match status" value="1"/>
</dbReference>
<dbReference type="Gene3D" id="3.30.200.20">
    <property type="entry name" value="Phosphorylase Kinase, domain 1"/>
    <property type="match status" value="1"/>
</dbReference>
<protein>
    <recommendedName>
        <fullName evidence="8">Protein kinase domain-containing protein</fullName>
    </recommendedName>
</protein>
<keyword evidence="4" id="KW-0732">Signal</keyword>
<keyword evidence="2" id="KW-0418">Kinase</keyword>
<dbReference type="InterPro" id="IPR011009">
    <property type="entry name" value="Kinase-like_dom_sf"/>
</dbReference>
<evidence type="ECO:0000313" key="9">
    <source>
        <dbReference type="EMBL" id="KAL3745942.1"/>
    </source>
</evidence>
<keyword evidence="2" id="KW-0723">Serine/threonine-protein kinase</keyword>
<keyword evidence="7" id="KW-0325">Glycoprotein</keyword>
<organism evidence="9 10">
    <name type="scientific">Eucalyptus globulus</name>
    <name type="common">Tasmanian blue gum</name>
    <dbReference type="NCBI Taxonomy" id="34317"/>
    <lineage>
        <taxon>Eukaryota</taxon>
        <taxon>Viridiplantae</taxon>
        <taxon>Streptophyta</taxon>
        <taxon>Embryophyta</taxon>
        <taxon>Tracheophyta</taxon>
        <taxon>Spermatophyta</taxon>
        <taxon>Magnoliopsida</taxon>
        <taxon>eudicotyledons</taxon>
        <taxon>Gunneridae</taxon>
        <taxon>Pentapetalae</taxon>
        <taxon>rosids</taxon>
        <taxon>malvids</taxon>
        <taxon>Myrtales</taxon>
        <taxon>Myrtaceae</taxon>
        <taxon>Myrtoideae</taxon>
        <taxon>Eucalypteae</taxon>
        <taxon>Eucalyptus</taxon>
    </lineage>
</organism>